<feature type="signal peptide" evidence="1">
    <location>
        <begin position="1"/>
        <end position="20"/>
    </location>
</feature>
<keyword evidence="1" id="KW-0732">Signal</keyword>
<proteinExistence type="predicted"/>
<dbReference type="RefSeq" id="XP_001750793.1">
    <property type="nucleotide sequence ID" value="XM_001750741.1"/>
</dbReference>
<evidence type="ECO:0000256" key="1">
    <source>
        <dbReference type="SAM" id="SignalP"/>
    </source>
</evidence>
<keyword evidence="3" id="KW-1185">Reference proteome</keyword>
<feature type="chain" id="PRO_5002745547" evidence="1">
    <location>
        <begin position="21"/>
        <end position="272"/>
    </location>
</feature>
<dbReference type="InParanoid" id="A9VDH3"/>
<gene>
    <name evidence="2" type="ORF">MONBRDRAFT_30270</name>
</gene>
<sequence length="272" mass="28220">MAALASLLLALCLFVAQVGAQLVTISKHEQGLAATTLPDLAVGESVRFMLTLEGSTGTYNVISDITYNNNIGQTATFKVDSAIVASIDAQITTTNLNELDDASVLVANEAIRFDFGSCTFASTASIILNVTGRFDEAALDTSRGHQAVLQASTTFGGSNVVESDQVTVVEPELNVSRTTTLPVGNDGASVDAGDVYAFTATIDHAVVSDAPAYDVVYRDDVGWTMSVESGSVTCTITGAGTEDCSGDVSFVGSTVELVLSRGLLVTEQVNLA</sequence>
<evidence type="ECO:0000313" key="3">
    <source>
        <dbReference type="Proteomes" id="UP000001357"/>
    </source>
</evidence>
<reference evidence="2 3" key="1">
    <citation type="journal article" date="2008" name="Nature">
        <title>The genome of the choanoflagellate Monosiga brevicollis and the origin of metazoans.</title>
        <authorList>
            <consortium name="JGI Sequencing"/>
            <person name="King N."/>
            <person name="Westbrook M.J."/>
            <person name="Young S.L."/>
            <person name="Kuo A."/>
            <person name="Abedin M."/>
            <person name="Chapman J."/>
            <person name="Fairclough S."/>
            <person name="Hellsten U."/>
            <person name="Isogai Y."/>
            <person name="Letunic I."/>
            <person name="Marr M."/>
            <person name="Pincus D."/>
            <person name="Putnam N."/>
            <person name="Rokas A."/>
            <person name="Wright K.J."/>
            <person name="Zuzow R."/>
            <person name="Dirks W."/>
            <person name="Good M."/>
            <person name="Goodstein D."/>
            <person name="Lemons D."/>
            <person name="Li W."/>
            <person name="Lyons J.B."/>
            <person name="Morris A."/>
            <person name="Nichols S."/>
            <person name="Richter D.J."/>
            <person name="Salamov A."/>
            <person name="Bork P."/>
            <person name="Lim W.A."/>
            <person name="Manning G."/>
            <person name="Miller W.T."/>
            <person name="McGinnis W."/>
            <person name="Shapiro H."/>
            <person name="Tjian R."/>
            <person name="Grigoriev I.V."/>
            <person name="Rokhsar D."/>
        </authorList>
    </citation>
    <scope>NUCLEOTIDE SEQUENCE [LARGE SCALE GENOMIC DNA]</scope>
    <source>
        <strain evidence="3">MX1 / ATCC 50154</strain>
    </source>
</reference>
<name>A9VDH3_MONBE</name>
<dbReference type="Proteomes" id="UP000001357">
    <property type="component" value="Unassembled WGS sequence"/>
</dbReference>
<organism evidence="2 3">
    <name type="scientific">Monosiga brevicollis</name>
    <name type="common">Choanoflagellate</name>
    <dbReference type="NCBI Taxonomy" id="81824"/>
    <lineage>
        <taxon>Eukaryota</taxon>
        <taxon>Choanoflagellata</taxon>
        <taxon>Craspedida</taxon>
        <taxon>Salpingoecidae</taxon>
        <taxon>Monosiga</taxon>
    </lineage>
</organism>
<dbReference type="EMBL" id="CH991588">
    <property type="protein sequence ID" value="EDQ84392.1"/>
    <property type="molecule type" value="Genomic_DNA"/>
</dbReference>
<dbReference type="KEGG" id="mbr:MONBRDRAFT_30270"/>
<evidence type="ECO:0000313" key="2">
    <source>
        <dbReference type="EMBL" id="EDQ84392.1"/>
    </source>
</evidence>
<protein>
    <submittedName>
        <fullName evidence="2">Uncharacterized protein</fullName>
    </submittedName>
</protein>
<accession>A9VDH3</accession>
<dbReference type="AlphaFoldDB" id="A9VDH3"/>
<dbReference type="GeneID" id="5896068"/>